<dbReference type="InterPro" id="IPR011059">
    <property type="entry name" value="Metal-dep_hydrolase_composite"/>
</dbReference>
<organism evidence="2 3">
    <name type="scientific">Telmatocola sphagniphila</name>
    <dbReference type="NCBI Taxonomy" id="1123043"/>
    <lineage>
        <taxon>Bacteria</taxon>
        <taxon>Pseudomonadati</taxon>
        <taxon>Planctomycetota</taxon>
        <taxon>Planctomycetia</taxon>
        <taxon>Gemmatales</taxon>
        <taxon>Gemmataceae</taxon>
    </lineage>
</organism>
<evidence type="ECO:0000313" key="2">
    <source>
        <dbReference type="EMBL" id="QVL30579.1"/>
    </source>
</evidence>
<reference evidence="2" key="1">
    <citation type="submission" date="2021-05" db="EMBL/GenBank/DDBJ databases">
        <title>Complete genome sequence of the cellulolytic planctomycete Telmatocola sphagniphila SP2T and characterization of the first cellulase from planctomycetes.</title>
        <authorList>
            <person name="Rakitin A.L."/>
            <person name="Beletsky A.V."/>
            <person name="Naumoff D.G."/>
            <person name="Kulichevskaya I.S."/>
            <person name="Mardanov A.V."/>
            <person name="Ravin N.V."/>
            <person name="Dedysh S.N."/>
        </authorList>
    </citation>
    <scope>NUCLEOTIDE SEQUENCE</scope>
    <source>
        <strain evidence="2">SP2T</strain>
    </source>
</reference>
<dbReference type="PANTHER" id="PTHR22642">
    <property type="entry name" value="IMIDAZOLONEPROPIONASE"/>
    <property type="match status" value="1"/>
</dbReference>
<dbReference type="InterPro" id="IPR033932">
    <property type="entry name" value="YtcJ-like"/>
</dbReference>
<dbReference type="Gene3D" id="3.10.310.70">
    <property type="match status" value="1"/>
</dbReference>
<keyword evidence="3" id="KW-1185">Reference proteome</keyword>
<dbReference type="SUPFAM" id="SSF51556">
    <property type="entry name" value="Metallo-dependent hydrolases"/>
    <property type="match status" value="1"/>
</dbReference>
<dbReference type="Gene3D" id="3.20.20.140">
    <property type="entry name" value="Metal-dependent hydrolases"/>
    <property type="match status" value="1"/>
</dbReference>
<dbReference type="RefSeq" id="WP_213494450.1">
    <property type="nucleotide sequence ID" value="NZ_CP074694.1"/>
</dbReference>
<dbReference type="GO" id="GO:0016810">
    <property type="term" value="F:hydrolase activity, acting on carbon-nitrogen (but not peptide) bonds"/>
    <property type="evidence" value="ECO:0007669"/>
    <property type="project" value="InterPro"/>
</dbReference>
<dbReference type="KEGG" id="tsph:KIH39_17185"/>
<dbReference type="InterPro" id="IPR013108">
    <property type="entry name" value="Amidohydro_3"/>
</dbReference>
<dbReference type="PANTHER" id="PTHR22642:SF2">
    <property type="entry name" value="PROTEIN LONG AFTER FAR-RED 3"/>
    <property type="match status" value="1"/>
</dbReference>
<dbReference type="Gene3D" id="2.30.40.10">
    <property type="entry name" value="Urease, subunit C, domain 1"/>
    <property type="match status" value="1"/>
</dbReference>
<protein>
    <submittedName>
        <fullName evidence="2">Amidohydrolase</fullName>
    </submittedName>
</protein>
<dbReference type="Proteomes" id="UP000676194">
    <property type="component" value="Chromosome"/>
</dbReference>
<name>A0A8E6B3D4_9BACT</name>
<feature type="domain" description="Amidohydrolase 3" evidence="1">
    <location>
        <begin position="63"/>
        <end position="547"/>
    </location>
</feature>
<dbReference type="InterPro" id="IPR032466">
    <property type="entry name" value="Metal_Hydrolase"/>
</dbReference>
<dbReference type="EMBL" id="CP074694">
    <property type="protein sequence ID" value="QVL30579.1"/>
    <property type="molecule type" value="Genomic_DNA"/>
</dbReference>
<proteinExistence type="predicted"/>
<dbReference type="AlphaFoldDB" id="A0A8E6B3D4"/>
<accession>A0A8E6B3D4</accession>
<dbReference type="SUPFAM" id="SSF51338">
    <property type="entry name" value="Composite domain of metallo-dependent hydrolases"/>
    <property type="match status" value="1"/>
</dbReference>
<evidence type="ECO:0000313" key="3">
    <source>
        <dbReference type="Proteomes" id="UP000676194"/>
    </source>
</evidence>
<evidence type="ECO:0000259" key="1">
    <source>
        <dbReference type="Pfam" id="PF07969"/>
    </source>
</evidence>
<sequence>MLAFAISFLLYGLEPIVPAETVLLNGKIATPWQDAQALAIWKDRILAVGTNEEIKSLVGSKTQVIDLQGKRVVPGFYDSHTHFMGGGRLLNQIYLKDCPDEASVGKLLKHFDQKLPRDRWLLGGNWDHDRAFQGKLPTAAFFDQFVKDRPLFLSRYDGHMAVVNTATLKLAGITAATKDPTGGVIERDAQGNPTGILKDNAMGLVEHLIPQMSDEEILESVKSALEEARKFGVTSVQDMDGSDARTRQKLLRIYQQLAKKGELTCRVDMRWPIAAQEEISRIGVQAEFGNDYIRIGGVKGFMDGSLGSSTAKMFDPYVINPNTTGVFVTPRDTMQKLIRSAAQAKLSVAVHAIGDQANAELLSMYEQVTREGGYPDARFRIEHAQHLRAEDIRRFGKSGIVASMQPYHCSDDGRWAEGRIGAKRCQTTYAFKTLLETGAVLAFGSDWPVAPLDPITGIDSAVNRRTLDGKYPDGWIPEQKIGARAALDAYTRGSAFAAHQEKSKGSIEPGKLADLIVLSKDILDPKEASTIGETRVLKTIVGGKVVFQK</sequence>
<dbReference type="Pfam" id="PF07969">
    <property type="entry name" value="Amidohydro_3"/>
    <property type="match status" value="1"/>
</dbReference>
<gene>
    <name evidence="2" type="ORF">KIH39_17185</name>
</gene>
<dbReference type="CDD" id="cd01300">
    <property type="entry name" value="YtcJ_like"/>
    <property type="match status" value="1"/>
</dbReference>